<accession>A0A8S3SN87</accession>
<protein>
    <recommendedName>
        <fullName evidence="5">TNFR-Cys domain-containing protein</fullName>
    </recommendedName>
</protein>
<name>A0A8S3SN87_MYTED</name>
<sequence>MSVIYILLIFSLIDKGTSLKGLNICYDTERNIEYCCSGYEDINDTCTECKIGFRSIRGKPCSHCQNKRFGKRCLGRCICNNIEERCDHVQGCVPKYELSGDVNYTTSSEMENYSKSMTVFELDLLVISSIIAGMLVLIGGCLGFTCFFKRRIKINVASSSYLQVINGSYGTVIDTNVNDDRCRQLNSYVTLVPKTSDTHYYMYYE</sequence>
<feature type="signal peptide" evidence="2">
    <location>
        <begin position="1"/>
        <end position="18"/>
    </location>
</feature>
<gene>
    <name evidence="3" type="ORF">MEDL_34877</name>
</gene>
<reference evidence="3" key="1">
    <citation type="submission" date="2021-03" db="EMBL/GenBank/DDBJ databases">
        <authorList>
            <person name="Bekaert M."/>
        </authorList>
    </citation>
    <scope>NUCLEOTIDE SEQUENCE</scope>
</reference>
<evidence type="ECO:0000313" key="3">
    <source>
        <dbReference type="EMBL" id="CAG2221468.1"/>
    </source>
</evidence>
<feature type="transmembrane region" description="Helical" evidence="1">
    <location>
        <begin position="124"/>
        <end position="148"/>
    </location>
</feature>
<keyword evidence="2" id="KW-0732">Signal</keyword>
<dbReference type="EMBL" id="CAJPWZ010001681">
    <property type="protein sequence ID" value="CAG2221468.1"/>
    <property type="molecule type" value="Genomic_DNA"/>
</dbReference>
<evidence type="ECO:0000256" key="2">
    <source>
        <dbReference type="SAM" id="SignalP"/>
    </source>
</evidence>
<evidence type="ECO:0000313" key="4">
    <source>
        <dbReference type="Proteomes" id="UP000683360"/>
    </source>
</evidence>
<keyword evidence="4" id="KW-1185">Reference proteome</keyword>
<evidence type="ECO:0008006" key="5">
    <source>
        <dbReference type="Google" id="ProtNLM"/>
    </source>
</evidence>
<feature type="chain" id="PRO_5035814948" description="TNFR-Cys domain-containing protein" evidence="2">
    <location>
        <begin position="19"/>
        <end position="205"/>
    </location>
</feature>
<keyword evidence="1" id="KW-0472">Membrane</keyword>
<keyword evidence="1" id="KW-0812">Transmembrane</keyword>
<proteinExistence type="predicted"/>
<comment type="caution">
    <text evidence="3">The sequence shown here is derived from an EMBL/GenBank/DDBJ whole genome shotgun (WGS) entry which is preliminary data.</text>
</comment>
<keyword evidence="1" id="KW-1133">Transmembrane helix</keyword>
<dbReference type="OrthoDB" id="6117618at2759"/>
<organism evidence="3 4">
    <name type="scientific">Mytilus edulis</name>
    <name type="common">Blue mussel</name>
    <dbReference type="NCBI Taxonomy" id="6550"/>
    <lineage>
        <taxon>Eukaryota</taxon>
        <taxon>Metazoa</taxon>
        <taxon>Spiralia</taxon>
        <taxon>Lophotrochozoa</taxon>
        <taxon>Mollusca</taxon>
        <taxon>Bivalvia</taxon>
        <taxon>Autobranchia</taxon>
        <taxon>Pteriomorphia</taxon>
        <taxon>Mytilida</taxon>
        <taxon>Mytiloidea</taxon>
        <taxon>Mytilidae</taxon>
        <taxon>Mytilinae</taxon>
        <taxon>Mytilus</taxon>
    </lineage>
</organism>
<evidence type="ECO:0000256" key="1">
    <source>
        <dbReference type="SAM" id="Phobius"/>
    </source>
</evidence>
<dbReference type="AlphaFoldDB" id="A0A8S3SN87"/>
<dbReference type="Proteomes" id="UP000683360">
    <property type="component" value="Unassembled WGS sequence"/>
</dbReference>